<dbReference type="RefSeq" id="WP_146134294.1">
    <property type="nucleotide sequence ID" value="NZ_PVTL01000001.1"/>
</dbReference>
<gene>
    <name evidence="2" type="ORF">B0I08_101398</name>
</gene>
<dbReference type="EMBL" id="PVTL01000001">
    <property type="protein sequence ID" value="PRY70268.1"/>
    <property type="molecule type" value="Genomic_DNA"/>
</dbReference>
<dbReference type="Gene3D" id="3.40.50.12080">
    <property type="match status" value="1"/>
</dbReference>
<name>A0A2T0VJ83_9MICO</name>
<evidence type="ECO:0000313" key="2">
    <source>
        <dbReference type="EMBL" id="PRY70268.1"/>
    </source>
</evidence>
<dbReference type="Proteomes" id="UP000237983">
    <property type="component" value="Unassembled WGS sequence"/>
</dbReference>
<accession>A0A2T0VJ83</accession>
<reference evidence="2 3" key="1">
    <citation type="submission" date="2018-03" db="EMBL/GenBank/DDBJ databases">
        <title>Genomic Encyclopedia of Type Strains, Phase III (KMG-III): the genomes of soil and plant-associated and newly described type strains.</title>
        <authorList>
            <person name="Whitman W."/>
        </authorList>
    </citation>
    <scope>NUCLEOTIDE SEQUENCE [LARGE SCALE GENOMIC DNA]</scope>
    <source>
        <strain evidence="2 3">CGMCC 1.12484</strain>
    </source>
</reference>
<comment type="caution">
    <text evidence="2">The sequence shown here is derived from an EMBL/GenBank/DDBJ whole genome shotgun (WGS) entry which is preliminary data.</text>
</comment>
<proteinExistence type="predicted"/>
<sequence>MSEAHQDVDGRRRHYSQFYGLTDLPTGGYGVVAGNCQAESLRIFLEGGDMPWVRMPAIHELVADDIHRLTIVLGQAAVLVSQPIQDNYRGLPIGTRNLVAALRPAAQTVTVPIIRFAGLYPAQVLIRPPVNPSLSPPIVAYHDLRTLAEAADRLHGLSTPVRPITVASVRAVGDRSLQELRSREARHDTVVVSDLFERPSFGQMRTINHPGNPVWTDLAARVRSALGHEPHTVDPGREVLNNVHAPRLPEVAEAYDLAAPSTPHWVVDEVDVADEVVRDAHLRWYEKHPEVIDAGILRHRGALESMGFTR</sequence>
<keyword evidence="3" id="KW-1185">Reference proteome</keyword>
<feature type="domain" description="Polysaccharide biosynthesis enzyme WcbI" evidence="1">
    <location>
        <begin position="31"/>
        <end position="231"/>
    </location>
</feature>
<protein>
    <recommendedName>
        <fullName evidence="1">Polysaccharide biosynthesis enzyme WcbI domain-containing protein</fullName>
    </recommendedName>
</protein>
<dbReference type="Pfam" id="PF18588">
    <property type="entry name" value="WcbI"/>
    <property type="match status" value="1"/>
</dbReference>
<evidence type="ECO:0000259" key="1">
    <source>
        <dbReference type="Pfam" id="PF18588"/>
    </source>
</evidence>
<dbReference type="AlphaFoldDB" id="A0A2T0VJ83"/>
<organism evidence="2 3">
    <name type="scientific">Glaciihabitans tibetensis</name>
    <dbReference type="NCBI Taxonomy" id="1266600"/>
    <lineage>
        <taxon>Bacteria</taxon>
        <taxon>Bacillati</taxon>
        <taxon>Actinomycetota</taxon>
        <taxon>Actinomycetes</taxon>
        <taxon>Micrococcales</taxon>
        <taxon>Microbacteriaceae</taxon>
        <taxon>Glaciihabitans</taxon>
    </lineage>
</organism>
<evidence type="ECO:0000313" key="3">
    <source>
        <dbReference type="Proteomes" id="UP000237983"/>
    </source>
</evidence>
<dbReference type="OrthoDB" id="3283619at2"/>
<dbReference type="InterPro" id="IPR041307">
    <property type="entry name" value="WcbI"/>
</dbReference>